<evidence type="ECO:0000256" key="19">
    <source>
        <dbReference type="SAM" id="SignalP"/>
    </source>
</evidence>
<dbReference type="InterPro" id="IPR013210">
    <property type="entry name" value="LRR_N_plant-typ"/>
</dbReference>
<comment type="similarity">
    <text evidence="2">Belongs to the protein kinase superfamily. Ser/Thr protein kinase family.</text>
</comment>
<comment type="caution">
    <text evidence="21">The sequence shown here is derived from an EMBL/GenBank/DDBJ whole genome shotgun (WGS) entry which is preliminary data.</text>
</comment>
<keyword evidence="12 17" id="KW-0067">ATP-binding</keyword>
<evidence type="ECO:0000313" key="22">
    <source>
        <dbReference type="Proteomes" id="UP000824120"/>
    </source>
</evidence>
<feature type="domain" description="Protein kinase" evidence="20">
    <location>
        <begin position="1599"/>
        <end position="1879"/>
    </location>
</feature>
<dbReference type="EMBL" id="JACXVP010000002">
    <property type="protein sequence ID" value="KAG5625827.1"/>
    <property type="molecule type" value="Genomic_DNA"/>
</dbReference>
<comment type="subcellular location">
    <subcellularLocation>
        <location evidence="1">Membrane</location>
        <topology evidence="1">Single-pass type I membrane protein</topology>
    </subcellularLocation>
</comment>
<dbReference type="InterPro" id="IPR001245">
    <property type="entry name" value="Ser-Thr/Tyr_kinase_cat_dom"/>
</dbReference>
<keyword evidence="16" id="KW-0325">Glycoprotein</keyword>
<keyword evidence="13 18" id="KW-1133">Transmembrane helix</keyword>
<feature type="domain" description="Protein kinase" evidence="20">
    <location>
        <begin position="603"/>
        <end position="899"/>
    </location>
</feature>
<protein>
    <recommendedName>
        <fullName evidence="3">non-specific serine/threonine protein kinase</fullName>
        <ecNumber evidence="3">2.7.11.1</ecNumber>
    </recommendedName>
</protein>
<keyword evidence="6" id="KW-0808">Transferase</keyword>
<evidence type="ECO:0000256" key="3">
    <source>
        <dbReference type="ARBA" id="ARBA00012513"/>
    </source>
</evidence>
<dbReference type="GO" id="GO:0016020">
    <property type="term" value="C:membrane"/>
    <property type="evidence" value="ECO:0007669"/>
    <property type="project" value="UniProtKB-SubCell"/>
</dbReference>
<dbReference type="CDD" id="cd14066">
    <property type="entry name" value="STKc_IRAK"/>
    <property type="match status" value="2"/>
</dbReference>
<gene>
    <name evidence="21" type="ORF">H5410_011045</name>
</gene>
<keyword evidence="14 18" id="KW-0472">Membrane</keyword>
<dbReference type="Proteomes" id="UP000824120">
    <property type="component" value="Chromosome 2"/>
</dbReference>
<feature type="binding site" evidence="17">
    <location>
        <position position="1627"/>
    </location>
    <ligand>
        <name>ATP</name>
        <dbReference type="ChEBI" id="CHEBI:30616"/>
    </ligand>
</feature>
<evidence type="ECO:0000256" key="5">
    <source>
        <dbReference type="ARBA" id="ARBA00022614"/>
    </source>
</evidence>
<dbReference type="GO" id="GO:0005524">
    <property type="term" value="F:ATP binding"/>
    <property type="evidence" value="ECO:0007669"/>
    <property type="project" value="UniProtKB-UniRule"/>
</dbReference>
<dbReference type="InterPro" id="IPR017441">
    <property type="entry name" value="Protein_kinase_ATP_BS"/>
</dbReference>
<dbReference type="Gene3D" id="3.80.10.10">
    <property type="entry name" value="Ribonuclease Inhibitor"/>
    <property type="match status" value="5"/>
</dbReference>
<evidence type="ECO:0000256" key="18">
    <source>
        <dbReference type="SAM" id="Phobius"/>
    </source>
</evidence>
<evidence type="ECO:0000256" key="8">
    <source>
        <dbReference type="ARBA" id="ARBA00022729"/>
    </source>
</evidence>
<evidence type="ECO:0000256" key="12">
    <source>
        <dbReference type="ARBA" id="ARBA00022840"/>
    </source>
</evidence>
<evidence type="ECO:0000256" key="4">
    <source>
        <dbReference type="ARBA" id="ARBA00022527"/>
    </source>
</evidence>
<keyword evidence="10 17" id="KW-0547">Nucleotide-binding</keyword>
<keyword evidence="9" id="KW-0677">Repeat</keyword>
<keyword evidence="22" id="KW-1185">Reference proteome</keyword>
<feature type="transmembrane region" description="Helical" evidence="18">
    <location>
        <begin position="1527"/>
        <end position="1550"/>
    </location>
</feature>
<keyword evidence="7 18" id="KW-0812">Transmembrane</keyword>
<proteinExistence type="inferred from homology"/>
<dbReference type="PANTHER" id="PTHR45974:SF266">
    <property type="entry name" value="LEUCINE-RICH REPEAT RECEPTOR PROTEIN KINASE HPCA1"/>
    <property type="match status" value="1"/>
</dbReference>
<dbReference type="PROSITE" id="PS00108">
    <property type="entry name" value="PROTEIN_KINASE_ST"/>
    <property type="match status" value="2"/>
</dbReference>
<dbReference type="Pfam" id="PF07714">
    <property type="entry name" value="PK_Tyr_Ser-Thr"/>
    <property type="match status" value="2"/>
</dbReference>
<dbReference type="PROSITE" id="PS50011">
    <property type="entry name" value="PROTEIN_KINASE_DOM"/>
    <property type="match status" value="2"/>
</dbReference>
<dbReference type="InterPro" id="IPR000719">
    <property type="entry name" value="Prot_kinase_dom"/>
</dbReference>
<dbReference type="PROSITE" id="PS00107">
    <property type="entry name" value="PROTEIN_KINASE_ATP"/>
    <property type="match status" value="1"/>
</dbReference>
<accession>A0A9J6ANI8</accession>
<evidence type="ECO:0000256" key="15">
    <source>
        <dbReference type="ARBA" id="ARBA00023170"/>
    </source>
</evidence>
<feature type="chain" id="PRO_5039910797" description="non-specific serine/threonine protein kinase" evidence="19">
    <location>
        <begin position="28"/>
        <end position="1909"/>
    </location>
</feature>
<dbReference type="FunFam" id="1.10.510.10:FF:000453">
    <property type="entry name" value="LRR receptor-like serine/threonine-protein kinase HSL2"/>
    <property type="match status" value="2"/>
</dbReference>
<dbReference type="GO" id="GO:0004674">
    <property type="term" value="F:protein serine/threonine kinase activity"/>
    <property type="evidence" value="ECO:0007669"/>
    <property type="project" value="UniProtKB-KW"/>
</dbReference>
<dbReference type="SUPFAM" id="SSF56112">
    <property type="entry name" value="Protein kinase-like (PK-like)"/>
    <property type="match status" value="2"/>
</dbReference>
<evidence type="ECO:0000256" key="13">
    <source>
        <dbReference type="ARBA" id="ARBA00022989"/>
    </source>
</evidence>
<dbReference type="InterPro" id="IPR032675">
    <property type="entry name" value="LRR_dom_sf"/>
</dbReference>
<evidence type="ECO:0000256" key="17">
    <source>
        <dbReference type="PROSITE-ProRule" id="PRU10141"/>
    </source>
</evidence>
<evidence type="ECO:0000256" key="6">
    <source>
        <dbReference type="ARBA" id="ARBA00022679"/>
    </source>
</evidence>
<dbReference type="Gene3D" id="3.30.200.20">
    <property type="entry name" value="Phosphorylase Kinase, domain 1"/>
    <property type="match status" value="2"/>
</dbReference>
<reference evidence="21 22" key="1">
    <citation type="submission" date="2020-09" db="EMBL/GenBank/DDBJ databases">
        <title>De no assembly of potato wild relative species, Solanum commersonii.</title>
        <authorList>
            <person name="Cho K."/>
        </authorList>
    </citation>
    <scope>NUCLEOTIDE SEQUENCE [LARGE SCALE GENOMIC DNA]</scope>
    <source>
        <strain evidence="21">LZ3.2</strain>
        <tissue evidence="21">Leaf</tissue>
    </source>
</reference>
<feature type="transmembrane region" description="Helical" evidence="18">
    <location>
        <begin position="531"/>
        <end position="554"/>
    </location>
</feature>
<evidence type="ECO:0000256" key="9">
    <source>
        <dbReference type="ARBA" id="ARBA00022737"/>
    </source>
</evidence>
<evidence type="ECO:0000259" key="20">
    <source>
        <dbReference type="PROSITE" id="PS50011"/>
    </source>
</evidence>
<evidence type="ECO:0000256" key="7">
    <source>
        <dbReference type="ARBA" id="ARBA00022692"/>
    </source>
</evidence>
<feature type="transmembrane region" description="Helical" evidence="18">
    <location>
        <begin position="977"/>
        <end position="995"/>
    </location>
</feature>
<evidence type="ECO:0000256" key="10">
    <source>
        <dbReference type="ARBA" id="ARBA00022741"/>
    </source>
</evidence>
<evidence type="ECO:0000256" key="2">
    <source>
        <dbReference type="ARBA" id="ARBA00008684"/>
    </source>
</evidence>
<keyword evidence="8 19" id="KW-0732">Signal</keyword>
<dbReference type="Pfam" id="PF08263">
    <property type="entry name" value="LRRNT_2"/>
    <property type="match status" value="2"/>
</dbReference>
<feature type="signal peptide" evidence="19">
    <location>
        <begin position="1"/>
        <end position="27"/>
    </location>
</feature>
<evidence type="ECO:0000256" key="11">
    <source>
        <dbReference type="ARBA" id="ARBA00022777"/>
    </source>
</evidence>
<dbReference type="InterPro" id="IPR011009">
    <property type="entry name" value="Kinase-like_dom_sf"/>
</dbReference>
<keyword evidence="11" id="KW-0418">Kinase</keyword>
<name>A0A9J6ANI8_SOLCO</name>
<keyword evidence="4" id="KW-0723">Serine/threonine-protein kinase</keyword>
<dbReference type="InterPro" id="IPR008271">
    <property type="entry name" value="Ser/Thr_kinase_AS"/>
</dbReference>
<keyword evidence="15" id="KW-0675">Receptor</keyword>
<dbReference type="Gene3D" id="1.10.510.10">
    <property type="entry name" value="Transferase(Phosphotransferase) domain 1"/>
    <property type="match status" value="2"/>
</dbReference>
<keyword evidence="5" id="KW-0433">Leucine-rich repeat</keyword>
<evidence type="ECO:0000256" key="14">
    <source>
        <dbReference type="ARBA" id="ARBA00023136"/>
    </source>
</evidence>
<dbReference type="FunFam" id="3.80.10.10:FF:000363">
    <property type="entry name" value="Leucine-rich repeat family protein"/>
    <property type="match status" value="1"/>
</dbReference>
<dbReference type="SUPFAM" id="SSF52058">
    <property type="entry name" value="L domain-like"/>
    <property type="match status" value="2"/>
</dbReference>
<dbReference type="PANTHER" id="PTHR45974">
    <property type="entry name" value="RECEPTOR-LIKE PROTEIN 55"/>
    <property type="match status" value="1"/>
</dbReference>
<sequence length="1909" mass="210632">MVVSRAMIPRILLCFLVVLIHVLAIAARTNPDDSAALQSLKDSWQNVPPNWVGADPCGSSWDGIGCRNLRVVSITLSSMSLEGQLSGDIQGLAELETLDLSYNKELKGSLPQSIGKLTKLSNLILVGCGFSGPIPDTIGSLTRLVFLSLNSNNFIGGIPATIGYLTELYWLDLADNKLTGTIPVSNGSNPGLDMLSLWEESAIREIPASLFHSNLSLIHLLVENNKFTGNIPDTLGHVQTMEVLRLDRNSFSGSVPQNLNNLTHVNELHMSNNNFNGLLPNLTGMNVLNYLDMSNNSFNASDFPSWIPNLISLTSLVMENTGLQGTVPASLFSLYQLQTVFDDNVLIAYSILRNNKLNGSLTIDTTYSNQLQLIDVQRNLIESFTQRPGLAGNPFATKEEMGHKITVSNLNKLRHIQPHQRIACQLTAALIEFLVLPSLMQSFQNTKLPVESVSLSNPTKNLDDYLVIHLQVFPSSQDFFNRTGVSGIGFVLSNQTFKPPSSFGPFFFIGEGYKYFDGASSESKKSSSTGIIIGAAVGGSVIAIIALIIGVYAFRQKKRAEDAAKRSDPFASWDENKHSGAVPQLTGARFFSFEELKKWTNNFSETNDIGCGGYGKNFLDYNWNCYEFLNCRSVSLQVYRGTLPNGELGAHEFKTEIELLSRVHHKNVVGLAGFCFDQAEQMLVYEYIPNGTLKDGLSGKTGIRLDWMRRLRIAVGAARGLQYLHDLVNPPIIHRDIKSNNILLDDRLNARVADFGLSKLLGDSDRGHITTQVKGTMKVQKFNHVSIVSSQGYMDPEYYMTNQLTEKSDVYSFGVVLLEIVTGKAPIEKGRYIVREVKSAMDKSKDMYNLQDILDPAVRAGATPRSLEKFVDLALKCVEEEGANRPSMNEVVKEIENIMEIAGLNPNADSASSSATYEGPNKGMNHPYTDESLFVYSGAYPNSKAELEKGFEVEVVFLILICEIDHMVVSLEMTLQILVYFLVVLIHVLSIAAYTNPVDAAALKSLTNYWYGPSDWNGADPCGSSWEGVGCRDSRVISITLSSIRLKGQLSGDVQGLSELETLDLSYNKDLTGFLPQSIGKLTKLSNLILVGCGFSGSIPDSIGYLAAGFSVSILWNSLYFERAATVLKFWSISRIGNAVQFTRSLIHAAILVFYTSLNSNQFTGRIPATIGYLTELHWLDLSDNQIEGNIPVSNGSNPGLDKLVNTKHFHFGKNQLSGEIPARLFHSNMTLTHLLVENNKFTGVIPDTLGFVQTMKMLDMSRNEFNTSDFPSWIPSLQSLTTLVMEKTGLQGSVPASLFSLHQLQTVILRNNKLNGSLEIESTYSNQLQLIDVQNNLIESFTQKPGYRFQIMLKGNPFCNRGEGTETYCIETQQNETYSTPLQNCLAIECSSNQVSSPACKCAFPYVGDLIFRAPSFLNLGNKATYETLEKSLMLFFQERQLPVESVSLHNPTIVSDDDYLVIHLQVFPSSQDSFNATGVAGIGFVLSNQIFKPPSSFGLYVFNSDGYKYLDETSTGSKKSSSTGVIIGATVGGSVLAILALTIGIYAFRQKKRAEDAAKRSDPFASWDSNKHSGAVPQLTGARFFSFEELKKWTNNFSETNDIGCGGYGKVYRGTLPNGELVAIKRALQGSAQGAREFKSEIELLSRIHHKNVVGLAGFCFDRVEQMLVYEYIPNGTLKDGLSGKTGIRLDWMRRLNIAIGAARGLQYLHDLVSPPIIHRDIKSNNILLDGNLNAKVADFGLSRFLGEKGHITTQVKGTMGYMDPEYYMTNQLTEKSDVFSFGVVLLEIVTGKVPIDKGRYIVKEVKDAMDMTKDLYNLHEILDPAVRSGATPRGLEEFVVLALKCVEEGGVNRPKMSEVVKQIENIMEIERLNPYADYASTSATYEGANKGLNHPYTESLFVYSEA</sequence>
<evidence type="ECO:0000256" key="1">
    <source>
        <dbReference type="ARBA" id="ARBA00004479"/>
    </source>
</evidence>
<organism evidence="21 22">
    <name type="scientific">Solanum commersonii</name>
    <name type="common">Commerson's wild potato</name>
    <name type="synonym">Commerson's nightshade</name>
    <dbReference type="NCBI Taxonomy" id="4109"/>
    <lineage>
        <taxon>Eukaryota</taxon>
        <taxon>Viridiplantae</taxon>
        <taxon>Streptophyta</taxon>
        <taxon>Embryophyta</taxon>
        <taxon>Tracheophyta</taxon>
        <taxon>Spermatophyta</taxon>
        <taxon>Magnoliopsida</taxon>
        <taxon>eudicotyledons</taxon>
        <taxon>Gunneridae</taxon>
        <taxon>Pentapetalae</taxon>
        <taxon>asterids</taxon>
        <taxon>lamiids</taxon>
        <taxon>Solanales</taxon>
        <taxon>Solanaceae</taxon>
        <taxon>Solanoideae</taxon>
        <taxon>Solaneae</taxon>
        <taxon>Solanum</taxon>
    </lineage>
</organism>
<evidence type="ECO:0000256" key="16">
    <source>
        <dbReference type="ARBA" id="ARBA00023180"/>
    </source>
</evidence>
<dbReference type="SMART" id="SM00220">
    <property type="entry name" value="S_TKc"/>
    <property type="match status" value="2"/>
</dbReference>
<dbReference type="FunFam" id="3.30.200.20:FF:000328">
    <property type="entry name" value="Leucine-rich repeat protein kinase family protein"/>
    <property type="match status" value="1"/>
</dbReference>
<evidence type="ECO:0000313" key="21">
    <source>
        <dbReference type="EMBL" id="KAG5625827.1"/>
    </source>
</evidence>
<dbReference type="OrthoDB" id="2015206at2759"/>
<dbReference type="EC" id="2.7.11.1" evidence="3"/>
<dbReference type="FunFam" id="3.80.10.10:FF:000542">
    <property type="entry name" value="Leucine-rich repeat protein kinase family protein"/>
    <property type="match status" value="2"/>
</dbReference>